<dbReference type="EMBL" id="UYYB01116041">
    <property type="protein sequence ID" value="VDM82100.1"/>
    <property type="molecule type" value="Genomic_DNA"/>
</dbReference>
<protein>
    <submittedName>
        <fullName evidence="1">Uncharacterized protein</fullName>
    </submittedName>
</protein>
<proteinExistence type="predicted"/>
<keyword evidence="2" id="KW-1185">Reference proteome</keyword>
<dbReference type="Proteomes" id="UP000270094">
    <property type="component" value="Unassembled WGS sequence"/>
</dbReference>
<sequence length="96" mass="10586">MGFGKISNDFLNTNSLQQICFYGALSYSVAAVVHDVTFATHEVIIRVKKITPQFELVYEYSICATDCTVFLGGTEPLEAGKRGEGKNSGKVDVLFW</sequence>
<organism evidence="1 2">
    <name type="scientific">Strongylus vulgaris</name>
    <name type="common">Blood worm</name>
    <dbReference type="NCBI Taxonomy" id="40348"/>
    <lineage>
        <taxon>Eukaryota</taxon>
        <taxon>Metazoa</taxon>
        <taxon>Ecdysozoa</taxon>
        <taxon>Nematoda</taxon>
        <taxon>Chromadorea</taxon>
        <taxon>Rhabditida</taxon>
        <taxon>Rhabditina</taxon>
        <taxon>Rhabditomorpha</taxon>
        <taxon>Strongyloidea</taxon>
        <taxon>Strongylidae</taxon>
        <taxon>Strongylus</taxon>
    </lineage>
</organism>
<evidence type="ECO:0000313" key="2">
    <source>
        <dbReference type="Proteomes" id="UP000270094"/>
    </source>
</evidence>
<gene>
    <name evidence="1" type="ORF">SVUK_LOCUS17098</name>
</gene>
<reference evidence="1 2" key="1">
    <citation type="submission" date="2018-11" db="EMBL/GenBank/DDBJ databases">
        <authorList>
            <consortium name="Pathogen Informatics"/>
        </authorList>
    </citation>
    <scope>NUCLEOTIDE SEQUENCE [LARGE SCALE GENOMIC DNA]</scope>
</reference>
<name>A0A3P7J9D4_STRVU</name>
<accession>A0A3P7J9D4</accession>
<dbReference type="AlphaFoldDB" id="A0A3P7J9D4"/>
<evidence type="ECO:0000313" key="1">
    <source>
        <dbReference type="EMBL" id="VDM82100.1"/>
    </source>
</evidence>